<dbReference type="Gene3D" id="3.30.2030.10">
    <property type="entry name" value="YwmB-like"/>
    <property type="match status" value="1"/>
</dbReference>
<dbReference type="Proteomes" id="UP000256488">
    <property type="component" value="Unassembled WGS sequence"/>
</dbReference>
<comment type="caution">
    <text evidence="2">The sequence shown here is derived from an EMBL/GenBank/DDBJ whole genome shotgun (WGS) entry which is preliminary data.</text>
</comment>
<dbReference type="Gene3D" id="3.30.360.40">
    <property type="entry name" value="YwmB-like"/>
    <property type="match status" value="1"/>
</dbReference>
<dbReference type="InterPro" id="IPR036209">
    <property type="entry name" value="YwmB-like_sf"/>
</dbReference>
<dbReference type="EMBL" id="NFZX01000004">
    <property type="protein sequence ID" value="RFA36705.1"/>
    <property type="molecule type" value="Genomic_DNA"/>
</dbReference>
<keyword evidence="1" id="KW-0732">Signal</keyword>
<evidence type="ECO:0000313" key="3">
    <source>
        <dbReference type="Proteomes" id="UP000256488"/>
    </source>
</evidence>
<dbReference type="AlphaFoldDB" id="A0A3E0WXI4"/>
<dbReference type="Pfam" id="PF08680">
    <property type="entry name" value="DUF1779"/>
    <property type="match status" value="1"/>
</dbReference>
<sequence length="244" mass="28349">MGDFIVKKSIILAILCLFVANTVVAQTHDRSDNELLDLVYFMIAEDASILEWETTWKESISQARTDELVETLSRKYHQHVTKDEQKIKYSFEDSHIYKGFNVLFHVIVPRQKHADAELIVVIKGHGWYSDMEKNYFNTVLHLQKEYFTSSVKKFACLTTKGNGIISSDYFLNKLTNYFQIQQKQTQFDTVEQSTHKKIIYGYTPVWERKISVNDTPMNIQIAVEENGSDNPTYVIGTPILINEY</sequence>
<dbReference type="SUPFAM" id="SSF143842">
    <property type="entry name" value="YwmB-like"/>
    <property type="match status" value="1"/>
</dbReference>
<evidence type="ECO:0000313" key="2">
    <source>
        <dbReference type="EMBL" id="RFA36705.1"/>
    </source>
</evidence>
<name>A0A3E0WXI4_9BACI</name>
<dbReference type="InterPro" id="IPR014794">
    <property type="entry name" value="DUF1779"/>
</dbReference>
<protein>
    <recommendedName>
        <fullName evidence="4">TATA-box binding protein</fullName>
    </recommendedName>
</protein>
<evidence type="ECO:0008006" key="4">
    <source>
        <dbReference type="Google" id="ProtNLM"/>
    </source>
</evidence>
<accession>A0A3E0WXI4</accession>
<feature type="signal peptide" evidence="1">
    <location>
        <begin position="1"/>
        <end position="25"/>
    </location>
</feature>
<gene>
    <name evidence="2" type="ORF">CAI16_03605</name>
</gene>
<evidence type="ECO:0000256" key="1">
    <source>
        <dbReference type="SAM" id="SignalP"/>
    </source>
</evidence>
<feature type="chain" id="PRO_5017809116" description="TATA-box binding protein" evidence="1">
    <location>
        <begin position="26"/>
        <end position="244"/>
    </location>
</feature>
<proteinExistence type="predicted"/>
<reference evidence="2 3" key="1">
    <citation type="submission" date="2017-05" db="EMBL/GenBank/DDBJ databases">
        <title>Virgibacillus sp. AK90 isolated from a saltern of Kakinada, India.</title>
        <authorList>
            <person name="Gupta V."/>
            <person name="Sidhu C."/>
            <person name="Korpole S."/>
            <person name="Pinnaka A.K."/>
        </authorList>
    </citation>
    <scope>NUCLEOTIDE SEQUENCE [LARGE SCALE GENOMIC DNA]</scope>
    <source>
        <strain evidence="2 3">AK90</strain>
    </source>
</reference>
<organism evidence="2 3">
    <name type="scientific">Virgibacillus dokdonensis</name>
    <dbReference type="NCBI Taxonomy" id="302167"/>
    <lineage>
        <taxon>Bacteria</taxon>
        <taxon>Bacillati</taxon>
        <taxon>Bacillota</taxon>
        <taxon>Bacilli</taxon>
        <taxon>Bacillales</taxon>
        <taxon>Bacillaceae</taxon>
        <taxon>Virgibacillus</taxon>
    </lineage>
</organism>